<dbReference type="Proteomes" id="UP000283063">
    <property type="component" value="Chromosome"/>
</dbReference>
<proteinExistence type="predicted"/>
<evidence type="ECO:0000313" key="6">
    <source>
        <dbReference type="EMBL" id="AZV79906.1"/>
    </source>
</evidence>
<organism evidence="6 7">
    <name type="scientific">Parasedimentitalea marina</name>
    <dbReference type="NCBI Taxonomy" id="2483033"/>
    <lineage>
        <taxon>Bacteria</taxon>
        <taxon>Pseudomonadati</taxon>
        <taxon>Pseudomonadota</taxon>
        <taxon>Alphaproteobacteria</taxon>
        <taxon>Rhodobacterales</taxon>
        <taxon>Paracoccaceae</taxon>
        <taxon>Parasedimentitalea</taxon>
    </lineage>
</organism>
<keyword evidence="7" id="KW-1185">Reference proteome</keyword>
<feature type="transmembrane region" description="Helical" evidence="5">
    <location>
        <begin position="6"/>
        <end position="27"/>
    </location>
</feature>
<evidence type="ECO:0000256" key="4">
    <source>
        <dbReference type="ARBA" id="ARBA00023136"/>
    </source>
</evidence>
<gene>
    <name evidence="6" type="ORF">EBB79_19815</name>
</gene>
<keyword evidence="4 5" id="KW-0472">Membrane</keyword>
<evidence type="ECO:0000313" key="7">
    <source>
        <dbReference type="Proteomes" id="UP000283063"/>
    </source>
</evidence>
<accession>A0A3T0N792</accession>
<protein>
    <submittedName>
        <fullName evidence="6">DoxX family protein</fullName>
    </submittedName>
</protein>
<sequence length="127" mass="13435">MTTDPIILPEIIGTVVVTVPFWVSAWVKASDLNKAICEIATLGLPFPRATTAAVIGLQASASALIITGYLVWPSAFALIAFTGLASLQAHRFWEHDGILRTTNFNAFMANIGLIGGLLLGAVVRSTP</sequence>
<dbReference type="OrthoDB" id="7064507at2"/>
<feature type="transmembrane region" description="Helical" evidence="5">
    <location>
        <begin position="63"/>
        <end position="84"/>
    </location>
</feature>
<dbReference type="Pfam" id="PF07681">
    <property type="entry name" value="DoxX"/>
    <property type="match status" value="1"/>
</dbReference>
<feature type="transmembrane region" description="Helical" evidence="5">
    <location>
        <begin position="104"/>
        <end position="123"/>
    </location>
</feature>
<dbReference type="KEGG" id="sedi:EBB79_19815"/>
<keyword evidence="3 5" id="KW-1133">Transmembrane helix</keyword>
<reference evidence="6 7" key="1">
    <citation type="submission" date="2018-10" db="EMBL/GenBank/DDBJ databases">
        <title>Parasedimentitalea marina sp. nov., a psychrophilic bacterium isolated from deep seawater of the New Britain Trench.</title>
        <authorList>
            <person name="Cao J."/>
        </authorList>
    </citation>
    <scope>NUCLEOTIDE SEQUENCE [LARGE SCALE GENOMIC DNA]</scope>
    <source>
        <strain evidence="6 7">W43</strain>
    </source>
</reference>
<evidence type="ECO:0000256" key="3">
    <source>
        <dbReference type="ARBA" id="ARBA00022989"/>
    </source>
</evidence>
<evidence type="ECO:0000256" key="1">
    <source>
        <dbReference type="ARBA" id="ARBA00004141"/>
    </source>
</evidence>
<name>A0A3T0N792_9RHOB</name>
<keyword evidence="2 5" id="KW-0812">Transmembrane</keyword>
<dbReference type="EMBL" id="CP033219">
    <property type="protein sequence ID" value="AZV79906.1"/>
    <property type="molecule type" value="Genomic_DNA"/>
</dbReference>
<dbReference type="GO" id="GO:0016020">
    <property type="term" value="C:membrane"/>
    <property type="evidence" value="ECO:0007669"/>
    <property type="project" value="UniProtKB-SubCell"/>
</dbReference>
<dbReference type="InterPro" id="IPR032808">
    <property type="entry name" value="DoxX"/>
</dbReference>
<evidence type="ECO:0000256" key="2">
    <source>
        <dbReference type="ARBA" id="ARBA00022692"/>
    </source>
</evidence>
<comment type="subcellular location">
    <subcellularLocation>
        <location evidence="1">Membrane</location>
        <topology evidence="1">Multi-pass membrane protein</topology>
    </subcellularLocation>
</comment>
<evidence type="ECO:0000256" key="5">
    <source>
        <dbReference type="SAM" id="Phobius"/>
    </source>
</evidence>
<dbReference type="AlphaFoldDB" id="A0A3T0N792"/>